<evidence type="ECO:0000256" key="8">
    <source>
        <dbReference type="SAM" id="SignalP"/>
    </source>
</evidence>
<sequence>MKKLKAFPVAFIGLFASASAQALPLGLTDVYQQALQHAPSLAQAQAQYQADAENVNLAESVLLPQVKASGSYAVNDSSIDSQDVTSQSLSLTIDQALYGQSSWALYDQAQLIEKAASIALQQAHQDLILNVAKAYFDVLLAEQNLALSASDLEAKTLQFETAQASAELGLMSRVDVLEARSSLDLAKSAIIQAQNALENTQEALSQISGIDLSQLQAQGLKELTQIGKGIDLNYADKQLEALAGSANLSVNSAQIQYQIAQKEIDVKKAGHYPTVDLKATFSDNQYSDYQAGSSFMDSRSNSIALNLNVPLYSGGGTSSQVRSASQKAIAAQQGLRNARQQAVLQAKTQWRNWQQGLKLIAALREAVKSNDAFVESAKEGYKVGLKSMLEVLTATANQTSARKNLIEAIHNQSLAHLQLEAAIGDLDLQDLQQYEALLQE</sequence>
<keyword evidence="5" id="KW-0812">Transmembrane</keyword>
<evidence type="ECO:0000256" key="3">
    <source>
        <dbReference type="ARBA" id="ARBA00022448"/>
    </source>
</evidence>
<evidence type="ECO:0000256" key="6">
    <source>
        <dbReference type="ARBA" id="ARBA00023136"/>
    </source>
</evidence>
<keyword evidence="7" id="KW-0998">Cell outer membrane</keyword>
<accession>A0A4P9K5X0</accession>
<keyword evidence="6" id="KW-0472">Membrane</keyword>
<dbReference type="KEGG" id="thig:FE785_06000"/>
<dbReference type="SUPFAM" id="SSF56954">
    <property type="entry name" value="Outer membrane efflux proteins (OEP)"/>
    <property type="match status" value="1"/>
</dbReference>
<evidence type="ECO:0000256" key="4">
    <source>
        <dbReference type="ARBA" id="ARBA00022452"/>
    </source>
</evidence>
<dbReference type="Proteomes" id="UP000304864">
    <property type="component" value="Chromosome"/>
</dbReference>
<feature type="chain" id="PRO_5020629797" evidence="8">
    <location>
        <begin position="23"/>
        <end position="440"/>
    </location>
</feature>
<comment type="similarity">
    <text evidence="2">Belongs to the outer membrane factor (OMF) (TC 1.B.17) family.</text>
</comment>
<dbReference type="Gene3D" id="1.20.1600.10">
    <property type="entry name" value="Outer membrane efflux proteins (OEP)"/>
    <property type="match status" value="1"/>
</dbReference>
<dbReference type="PANTHER" id="PTHR30026:SF20">
    <property type="entry name" value="OUTER MEMBRANE PROTEIN TOLC"/>
    <property type="match status" value="1"/>
</dbReference>
<feature type="signal peptide" evidence="8">
    <location>
        <begin position="1"/>
        <end position="22"/>
    </location>
</feature>
<protein>
    <submittedName>
        <fullName evidence="9">TolC family outer membrane protein</fullName>
    </submittedName>
</protein>
<dbReference type="RefSeq" id="WP_138564886.1">
    <property type="nucleotide sequence ID" value="NZ_CP040602.1"/>
</dbReference>
<keyword evidence="8" id="KW-0732">Signal</keyword>
<reference evidence="9 10" key="1">
    <citation type="submission" date="2019-05" db="EMBL/GenBank/DDBJ databases">
        <title>Thiomicrorhabdus sediminis sp. nov, a novel sulfur-oxidizing bacterium isolated from coastal sediment.</title>
        <authorList>
            <person name="Liu X."/>
        </authorList>
    </citation>
    <scope>NUCLEOTIDE SEQUENCE [LARGE SCALE GENOMIC DNA]</scope>
    <source>
        <strain evidence="9 10">G1</strain>
    </source>
</reference>
<dbReference type="GO" id="GO:1990281">
    <property type="term" value="C:efflux pump complex"/>
    <property type="evidence" value="ECO:0007669"/>
    <property type="project" value="TreeGrafter"/>
</dbReference>
<dbReference type="NCBIfam" id="TIGR01844">
    <property type="entry name" value="type_I_sec_TolC"/>
    <property type="match status" value="1"/>
</dbReference>
<evidence type="ECO:0000313" key="10">
    <source>
        <dbReference type="Proteomes" id="UP000304864"/>
    </source>
</evidence>
<keyword evidence="3" id="KW-0813">Transport</keyword>
<organism evidence="9 10">
    <name type="scientific">Thiomicrorhabdus sediminis</name>
    <dbReference type="NCBI Taxonomy" id="2580412"/>
    <lineage>
        <taxon>Bacteria</taxon>
        <taxon>Pseudomonadati</taxon>
        <taxon>Pseudomonadota</taxon>
        <taxon>Gammaproteobacteria</taxon>
        <taxon>Thiotrichales</taxon>
        <taxon>Piscirickettsiaceae</taxon>
        <taxon>Thiomicrorhabdus</taxon>
    </lineage>
</organism>
<dbReference type="Pfam" id="PF02321">
    <property type="entry name" value="OEP"/>
    <property type="match status" value="2"/>
</dbReference>
<dbReference type="GO" id="GO:0009279">
    <property type="term" value="C:cell outer membrane"/>
    <property type="evidence" value="ECO:0007669"/>
    <property type="project" value="UniProtKB-SubCell"/>
</dbReference>
<proteinExistence type="inferred from homology"/>
<dbReference type="InterPro" id="IPR003423">
    <property type="entry name" value="OMP_efflux"/>
</dbReference>
<dbReference type="EMBL" id="CP040602">
    <property type="protein sequence ID" value="QCU90211.1"/>
    <property type="molecule type" value="Genomic_DNA"/>
</dbReference>
<evidence type="ECO:0000256" key="1">
    <source>
        <dbReference type="ARBA" id="ARBA00004442"/>
    </source>
</evidence>
<dbReference type="InterPro" id="IPR051906">
    <property type="entry name" value="TolC-like"/>
</dbReference>
<keyword evidence="10" id="KW-1185">Reference proteome</keyword>
<keyword evidence="4" id="KW-1134">Transmembrane beta strand</keyword>
<dbReference type="AlphaFoldDB" id="A0A4P9K5X0"/>
<evidence type="ECO:0000256" key="5">
    <source>
        <dbReference type="ARBA" id="ARBA00022692"/>
    </source>
</evidence>
<evidence type="ECO:0000256" key="2">
    <source>
        <dbReference type="ARBA" id="ARBA00007613"/>
    </source>
</evidence>
<dbReference type="GO" id="GO:0015562">
    <property type="term" value="F:efflux transmembrane transporter activity"/>
    <property type="evidence" value="ECO:0007669"/>
    <property type="project" value="InterPro"/>
</dbReference>
<evidence type="ECO:0000256" key="7">
    <source>
        <dbReference type="ARBA" id="ARBA00023237"/>
    </source>
</evidence>
<dbReference type="OrthoDB" id="9813458at2"/>
<name>A0A4P9K5X0_9GAMM</name>
<dbReference type="GO" id="GO:0015288">
    <property type="term" value="F:porin activity"/>
    <property type="evidence" value="ECO:0007669"/>
    <property type="project" value="TreeGrafter"/>
</dbReference>
<comment type="subcellular location">
    <subcellularLocation>
        <location evidence="1">Cell outer membrane</location>
    </subcellularLocation>
</comment>
<gene>
    <name evidence="9" type="ORF">FE785_06000</name>
</gene>
<evidence type="ECO:0000313" key="9">
    <source>
        <dbReference type="EMBL" id="QCU90211.1"/>
    </source>
</evidence>
<dbReference type="PANTHER" id="PTHR30026">
    <property type="entry name" value="OUTER MEMBRANE PROTEIN TOLC"/>
    <property type="match status" value="1"/>
</dbReference>
<dbReference type="InterPro" id="IPR010130">
    <property type="entry name" value="T1SS_OMP_TolC"/>
</dbReference>